<evidence type="ECO:0000256" key="5">
    <source>
        <dbReference type="ARBA" id="ARBA00022729"/>
    </source>
</evidence>
<feature type="signal peptide" evidence="10">
    <location>
        <begin position="1"/>
        <end position="22"/>
    </location>
</feature>
<dbReference type="Proteomes" id="UP000054279">
    <property type="component" value="Unassembled WGS sequence"/>
</dbReference>
<dbReference type="GO" id="GO:0004557">
    <property type="term" value="F:alpha-galactosidase activity"/>
    <property type="evidence" value="ECO:0007669"/>
    <property type="project" value="UniProtKB-EC"/>
</dbReference>
<dbReference type="InterPro" id="IPR000111">
    <property type="entry name" value="Glyco_hydro_27/36_CS"/>
</dbReference>
<evidence type="ECO:0000256" key="10">
    <source>
        <dbReference type="SAM" id="SignalP"/>
    </source>
</evidence>
<dbReference type="GO" id="GO:0005975">
    <property type="term" value="P:carbohydrate metabolic process"/>
    <property type="evidence" value="ECO:0007669"/>
    <property type="project" value="InterPro"/>
</dbReference>
<dbReference type="InterPro" id="IPR013780">
    <property type="entry name" value="Glyco_hydro_b"/>
</dbReference>
<organism evidence="12 13">
    <name type="scientific">Sphaerobolus stellatus (strain SS14)</name>
    <dbReference type="NCBI Taxonomy" id="990650"/>
    <lineage>
        <taxon>Eukaryota</taxon>
        <taxon>Fungi</taxon>
        <taxon>Dikarya</taxon>
        <taxon>Basidiomycota</taxon>
        <taxon>Agaricomycotina</taxon>
        <taxon>Agaricomycetes</taxon>
        <taxon>Phallomycetidae</taxon>
        <taxon>Geastrales</taxon>
        <taxon>Sphaerobolaceae</taxon>
        <taxon>Sphaerobolus</taxon>
    </lineage>
</organism>
<sequence>MLSEFLPLLSLILIGFPRLCRTRVPALGFNTWNAYQCNINDDILRETAMLMKSLGLQDAGYEYVNIDDCWLLAERDANGLLAVDTTKFPNGLLNLTTFLHDMGFKAGVLHYYIFSKLTLFKCAGFAGSLGFEQTDAQTFFDWGFDYIKIDDCNSESFNGTNAERFQRWTNALNMLHEKTGGMFAYSLVEWPSFDAWTWGPAIANSWRIYDDIQPNWQRIMEILNNASFIGNFTDFYAHNDLDMLEIGNGDLTLAEQRSHFTAWALNKSPLLIGTNLSLISNDSVEILKNREVLAINQDQFVGTPLTPFFWGRNLDGTWDPEFPAQYWSGFFGANSQTAIMYINVNNNTEDLGFQFSQSPHLKADATYSVRDLWAHEEKGLFTGSFSETGIESHDVRAYLFKEQ</sequence>
<gene>
    <name evidence="12" type="ORF">M422DRAFT_61385</name>
</gene>
<dbReference type="EMBL" id="KN837197">
    <property type="protein sequence ID" value="KIJ34682.1"/>
    <property type="molecule type" value="Genomic_DNA"/>
</dbReference>
<dbReference type="AlphaFoldDB" id="A0A0C9UZE6"/>
<accession>A0A0C9UZE6</accession>
<dbReference type="Gene3D" id="3.20.20.70">
    <property type="entry name" value="Aldolase class I"/>
    <property type="match status" value="1"/>
</dbReference>
<dbReference type="GO" id="GO:0005576">
    <property type="term" value="C:extracellular region"/>
    <property type="evidence" value="ECO:0007669"/>
    <property type="project" value="UniProtKB-SubCell"/>
</dbReference>
<evidence type="ECO:0000256" key="8">
    <source>
        <dbReference type="ARBA" id="ARBA00023295"/>
    </source>
</evidence>
<comment type="similarity">
    <text evidence="3 9">Belongs to the glycosyl hydrolase 27 family.</text>
</comment>
<dbReference type="Pfam" id="PF17801">
    <property type="entry name" value="Melibiase_C"/>
    <property type="match status" value="1"/>
</dbReference>
<evidence type="ECO:0000256" key="7">
    <source>
        <dbReference type="ARBA" id="ARBA00023180"/>
    </source>
</evidence>
<dbReference type="HOGENOM" id="CLU_013093_2_1_1"/>
<keyword evidence="4" id="KW-0964">Secreted</keyword>
<proteinExistence type="inferred from homology"/>
<evidence type="ECO:0000256" key="9">
    <source>
        <dbReference type="RuleBase" id="RU361168"/>
    </source>
</evidence>
<keyword evidence="9" id="KW-1015">Disulfide bond</keyword>
<evidence type="ECO:0000313" key="13">
    <source>
        <dbReference type="Proteomes" id="UP000054279"/>
    </source>
</evidence>
<keyword evidence="8 9" id="KW-0326">Glycosidase</keyword>
<comment type="catalytic activity">
    <reaction evidence="1 9">
        <text>Hydrolysis of terminal, non-reducing alpha-D-galactose residues in alpha-D-galactosides, including galactose oligosaccharides, galactomannans and galactolipids.</text>
        <dbReference type="EC" id="3.2.1.22"/>
    </reaction>
</comment>
<evidence type="ECO:0000256" key="4">
    <source>
        <dbReference type="ARBA" id="ARBA00022525"/>
    </source>
</evidence>
<dbReference type="SUPFAM" id="SSF51445">
    <property type="entry name" value="(Trans)glycosidases"/>
    <property type="match status" value="1"/>
</dbReference>
<keyword evidence="6 9" id="KW-0378">Hydrolase</keyword>
<keyword evidence="7" id="KW-0325">Glycoprotein</keyword>
<feature type="domain" description="Alpha galactosidase C-terminal" evidence="11">
    <location>
        <begin position="323"/>
        <end position="399"/>
    </location>
</feature>
<dbReference type="PRINTS" id="PR00740">
    <property type="entry name" value="GLHYDRLASE27"/>
</dbReference>
<name>A0A0C9UZE6_SPHS4</name>
<evidence type="ECO:0000256" key="3">
    <source>
        <dbReference type="ARBA" id="ARBA00009743"/>
    </source>
</evidence>
<evidence type="ECO:0000259" key="11">
    <source>
        <dbReference type="Pfam" id="PF17801"/>
    </source>
</evidence>
<evidence type="ECO:0000256" key="1">
    <source>
        <dbReference type="ARBA" id="ARBA00001255"/>
    </source>
</evidence>
<dbReference type="EC" id="3.2.1.22" evidence="9"/>
<dbReference type="PROSITE" id="PS00512">
    <property type="entry name" value="ALPHA_GALACTOSIDASE"/>
    <property type="match status" value="1"/>
</dbReference>
<dbReference type="OrthoDB" id="5795902at2759"/>
<dbReference type="PANTHER" id="PTHR11452:SF61">
    <property type="entry name" value="ALPHA-GALACTOSIDASE B-RELATED"/>
    <property type="match status" value="1"/>
</dbReference>
<keyword evidence="13" id="KW-1185">Reference proteome</keyword>
<evidence type="ECO:0000313" key="12">
    <source>
        <dbReference type="EMBL" id="KIJ34682.1"/>
    </source>
</evidence>
<dbReference type="InterPro" id="IPR013785">
    <property type="entry name" value="Aldolase_TIM"/>
</dbReference>
<dbReference type="Gene3D" id="2.60.40.1180">
    <property type="entry name" value="Golgi alpha-mannosidase II"/>
    <property type="match status" value="1"/>
</dbReference>
<dbReference type="PANTHER" id="PTHR11452">
    <property type="entry name" value="ALPHA-GALACTOSIDASE/ALPHA-N-ACETYLGALACTOSAMINIDASE"/>
    <property type="match status" value="1"/>
</dbReference>
<evidence type="ECO:0000256" key="6">
    <source>
        <dbReference type="ARBA" id="ARBA00022801"/>
    </source>
</evidence>
<feature type="chain" id="PRO_5002221347" description="Alpha-galactosidase" evidence="10">
    <location>
        <begin position="23"/>
        <end position="403"/>
    </location>
</feature>
<comment type="subcellular location">
    <subcellularLocation>
        <location evidence="2">Secreted</location>
    </subcellularLocation>
</comment>
<protein>
    <recommendedName>
        <fullName evidence="9">Alpha-galactosidase</fullName>
        <ecNumber evidence="9">3.2.1.22</ecNumber>
    </recommendedName>
    <alternativeName>
        <fullName evidence="9">Melibiase</fullName>
    </alternativeName>
</protein>
<dbReference type="Pfam" id="PF16499">
    <property type="entry name" value="Melibiase_2"/>
    <property type="match status" value="1"/>
</dbReference>
<dbReference type="CDD" id="cd14792">
    <property type="entry name" value="GH27"/>
    <property type="match status" value="1"/>
</dbReference>
<reference evidence="12 13" key="1">
    <citation type="submission" date="2014-06" db="EMBL/GenBank/DDBJ databases">
        <title>Evolutionary Origins and Diversification of the Mycorrhizal Mutualists.</title>
        <authorList>
            <consortium name="DOE Joint Genome Institute"/>
            <consortium name="Mycorrhizal Genomics Consortium"/>
            <person name="Kohler A."/>
            <person name="Kuo A."/>
            <person name="Nagy L.G."/>
            <person name="Floudas D."/>
            <person name="Copeland A."/>
            <person name="Barry K.W."/>
            <person name="Cichocki N."/>
            <person name="Veneault-Fourrey C."/>
            <person name="LaButti K."/>
            <person name="Lindquist E.A."/>
            <person name="Lipzen A."/>
            <person name="Lundell T."/>
            <person name="Morin E."/>
            <person name="Murat C."/>
            <person name="Riley R."/>
            <person name="Ohm R."/>
            <person name="Sun H."/>
            <person name="Tunlid A."/>
            <person name="Henrissat B."/>
            <person name="Grigoriev I.V."/>
            <person name="Hibbett D.S."/>
            <person name="Martin F."/>
        </authorList>
    </citation>
    <scope>NUCLEOTIDE SEQUENCE [LARGE SCALE GENOMIC DNA]</scope>
    <source>
        <strain evidence="12 13">SS14</strain>
    </source>
</reference>
<keyword evidence="5 10" id="KW-0732">Signal</keyword>
<dbReference type="InterPro" id="IPR017853">
    <property type="entry name" value="GH"/>
</dbReference>
<dbReference type="InterPro" id="IPR041233">
    <property type="entry name" value="Melibiase_C"/>
</dbReference>
<dbReference type="InterPro" id="IPR002241">
    <property type="entry name" value="Glyco_hydro_27"/>
</dbReference>
<dbReference type="SUPFAM" id="SSF51011">
    <property type="entry name" value="Glycosyl hydrolase domain"/>
    <property type="match status" value="1"/>
</dbReference>
<evidence type="ECO:0000256" key="2">
    <source>
        <dbReference type="ARBA" id="ARBA00004613"/>
    </source>
</evidence>